<sequence length="107" mass="11987">MLSVNTSPMQAPGISTTEERFLQAEHFVTVVLSRLEKDPMSVSPRLWAFQQQPTANRLWAFKQQALVGSCDVSRGSRKYEELNPQRNATGLLGFHCCQFVAGDDSKL</sequence>
<gene>
    <name evidence="1" type="ORF">PITG_22640</name>
</gene>
<protein>
    <submittedName>
        <fullName evidence="1">Uncharacterized protein</fullName>
    </submittedName>
</protein>
<dbReference type="VEuPathDB" id="FungiDB:PITG_22640"/>
<dbReference type="AlphaFoldDB" id="D0RMP0"/>
<proteinExistence type="predicted"/>
<dbReference type="GeneID" id="9479823"/>
<dbReference type="InParanoid" id="D0RMP0"/>
<name>D0RMP0_PHYIT</name>
<dbReference type="OrthoDB" id="660555at2759"/>
<evidence type="ECO:0000313" key="2">
    <source>
        <dbReference type="Proteomes" id="UP000006643"/>
    </source>
</evidence>
<dbReference type="Proteomes" id="UP000006643">
    <property type="component" value="Unassembled WGS sequence"/>
</dbReference>
<evidence type="ECO:0000313" key="1">
    <source>
        <dbReference type="EMBL" id="EEY65198.1"/>
    </source>
</evidence>
<organism evidence="1 2">
    <name type="scientific">Phytophthora infestans (strain T30-4)</name>
    <name type="common">Potato late blight agent</name>
    <dbReference type="NCBI Taxonomy" id="403677"/>
    <lineage>
        <taxon>Eukaryota</taxon>
        <taxon>Sar</taxon>
        <taxon>Stramenopiles</taxon>
        <taxon>Oomycota</taxon>
        <taxon>Peronosporomycetes</taxon>
        <taxon>Peronosporales</taxon>
        <taxon>Peronosporaceae</taxon>
        <taxon>Phytophthora</taxon>
    </lineage>
</organism>
<dbReference type="eggNOG" id="KOG1841">
    <property type="taxonomic scope" value="Eukaryota"/>
</dbReference>
<dbReference type="HOGENOM" id="CLU_2215113_0_0_1"/>
<dbReference type="KEGG" id="pif:PITG_22640"/>
<reference evidence="2" key="1">
    <citation type="journal article" date="2009" name="Nature">
        <title>Genome sequence and analysis of the Irish potato famine pathogen Phytophthora infestans.</title>
        <authorList>
            <consortium name="The Broad Institute Genome Sequencing Platform"/>
            <person name="Haas B.J."/>
            <person name="Kamoun S."/>
            <person name="Zody M.C."/>
            <person name="Jiang R.H."/>
            <person name="Handsaker R.E."/>
            <person name="Cano L.M."/>
            <person name="Grabherr M."/>
            <person name="Kodira C.D."/>
            <person name="Raffaele S."/>
            <person name="Torto-Alalibo T."/>
            <person name="Bozkurt T.O."/>
            <person name="Ah-Fong A.M."/>
            <person name="Alvarado L."/>
            <person name="Anderson V.L."/>
            <person name="Armstrong M.R."/>
            <person name="Avrova A."/>
            <person name="Baxter L."/>
            <person name="Beynon J."/>
            <person name="Boevink P.C."/>
            <person name="Bollmann S.R."/>
            <person name="Bos J.I."/>
            <person name="Bulone V."/>
            <person name="Cai G."/>
            <person name="Cakir C."/>
            <person name="Carrington J.C."/>
            <person name="Chawner M."/>
            <person name="Conti L."/>
            <person name="Costanzo S."/>
            <person name="Ewan R."/>
            <person name="Fahlgren N."/>
            <person name="Fischbach M.A."/>
            <person name="Fugelstad J."/>
            <person name="Gilroy E.M."/>
            <person name="Gnerre S."/>
            <person name="Green P.J."/>
            <person name="Grenville-Briggs L.J."/>
            <person name="Griffith J."/>
            <person name="Grunwald N.J."/>
            <person name="Horn K."/>
            <person name="Horner N.R."/>
            <person name="Hu C.H."/>
            <person name="Huitema E."/>
            <person name="Jeong D.H."/>
            <person name="Jones A.M."/>
            <person name="Jones J.D."/>
            <person name="Jones R.W."/>
            <person name="Karlsson E.K."/>
            <person name="Kunjeti S.G."/>
            <person name="Lamour K."/>
            <person name="Liu Z."/>
            <person name="Ma L."/>
            <person name="Maclean D."/>
            <person name="Chibucos M.C."/>
            <person name="McDonald H."/>
            <person name="McWalters J."/>
            <person name="Meijer H.J."/>
            <person name="Morgan W."/>
            <person name="Morris P.F."/>
            <person name="Munro C.A."/>
            <person name="O'Neill K."/>
            <person name="Ospina-Giraldo M."/>
            <person name="Pinzon A."/>
            <person name="Pritchard L."/>
            <person name="Ramsahoye B."/>
            <person name="Ren Q."/>
            <person name="Restrepo S."/>
            <person name="Roy S."/>
            <person name="Sadanandom A."/>
            <person name="Savidor A."/>
            <person name="Schornack S."/>
            <person name="Schwartz D.C."/>
            <person name="Schumann U.D."/>
            <person name="Schwessinger B."/>
            <person name="Seyer L."/>
            <person name="Sharpe T."/>
            <person name="Silvar C."/>
            <person name="Song J."/>
            <person name="Studholme D.J."/>
            <person name="Sykes S."/>
            <person name="Thines M."/>
            <person name="van de Vondervoort P.J."/>
            <person name="Phuntumart V."/>
            <person name="Wawra S."/>
            <person name="Weide R."/>
            <person name="Win J."/>
            <person name="Young C."/>
            <person name="Zhou S."/>
            <person name="Fry W."/>
            <person name="Meyers B.C."/>
            <person name="van West P."/>
            <person name="Ristaino J."/>
            <person name="Govers F."/>
            <person name="Birch P.R."/>
            <person name="Whisson S.C."/>
            <person name="Judelson H.S."/>
            <person name="Nusbaum C."/>
        </authorList>
    </citation>
    <scope>NUCLEOTIDE SEQUENCE [LARGE SCALE GENOMIC DNA]</scope>
    <source>
        <strain evidence="2">T30-4</strain>
    </source>
</reference>
<keyword evidence="2" id="KW-1185">Reference proteome</keyword>
<dbReference type="EMBL" id="GG692147">
    <property type="protein sequence ID" value="EEY65198.1"/>
    <property type="molecule type" value="Genomic_DNA"/>
</dbReference>
<accession>D0RMP0</accession>
<dbReference type="RefSeq" id="XP_002909690.1">
    <property type="nucleotide sequence ID" value="XM_002909644.1"/>
</dbReference>